<dbReference type="PROSITE" id="PS00614">
    <property type="entry name" value="IGPS"/>
    <property type="match status" value="1"/>
</dbReference>
<dbReference type="InterPro" id="IPR001468">
    <property type="entry name" value="Indole-3-GlycerolPSynthase_CS"/>
</dbReference>
<dbReference type="GO" id="GO:0000162">
    <property type="term" value="P:L-tryptophan biosynthetic process"/>
    <property type="evidence" value="ECO:0007669"/>
    <property type="project" value="UniProtKB-KW"/>
</dbReference>
<dbReference type="InterPro" id="IPR006221">
    <property type="entry name" value="TrpG/PapA_dom"/>
</dbReference>
<keyword evidence="10" id="KW-0315">Glutamine amidotransferase</keyword>
<sequence length="496" mass="53631">MATILLDAYDSFTFNLYQYLSQAGADVQVYRNDKITLEEVIALNPRNIVLSPGPGHPREDPGICYEVLEHFQGKIPILGVCLGQQMMYEHYGGTVGFAGEIHHGKTSRIAHDEQGVYAGVAQQFPITRYHSLAGDPATLPECLEITSWTDSGVVMGVRHKKYAMEGVQYHPESILSENGHAMFRNFLQLKGGMWDDNPGFRTPEKAGPRYPPGSGSPAAGDEGTKDDDGILGRIFRRRQKDVAELKQSAGRTLADLERAIQLAAPELVDFAQRLRAANEGGKLAVVAEIKRASPSKGHIGDAVAAVAAVEYARAGAAAVSVLTEPHWFKGSIDDLRDARQALSSIADRPALLRKEFVFDRYQIAEARLAGADSVLLIVKMLTEPLLRVLLDYSRQLGMEPLVEVNTADEMQVALDIGARVIGVNNRNLRTFDVDIGTTANLAAAVPADVILVALSGITGPQDAATYSGTGVSALLVGEALMRAENKKQFVEGLQSA</sequence>
<evidence type="ECO:0000256" key="1">
    <source>
        <dbReference type="ARBA" id="ARBA00001633"/>
    </source>
</evidence>
<evidence type="ECO:0000256" key="6">
    <source>
        <dbReference type="ARBA" id="ARBA00018819"/>
    </source>
</evidence>
<dbReference type="GO" id="GO:0004425">
    <property type="term" value="F:indole-3-glycerol-phosphate synthase activity"/>
    <property type="evidence" value="ECO:0007669"/>
    <property type="project" value="UniProtKB-EC"/>
</dbReference>
<reference evidence="18" key="1">
    <citation type="submission" date="2022-07" db="EMBL/GenBank/DDBJ databases">
        <title>Phylogenomic reconstructions and comparative analyses of Kickxellomycotina fungi.</title>
        <authorList>
            <person name="Reynolds N.K."/>
            <person name="Stajich J.E."/>
            <person name="Barry K."/>
            <person name="Grigoriev I.V."/>
            <person name="Crous P."/>
            <person name="Smith M.E."/>
        </authorList>
    </citation>
    <scope>NUCLEOTIDE SEQUENCE</scope>
    <source>
        <strain evidence="18">BCRC 34381</strain>
    </source>
</reference>
<evidence type="ECO:0000256" key="15">
    <source>
        <dbReference type="SAM" id="MobiDB-lite"/>
    </source>
</evidence>
<dbReference type="CDD" id="cd01743">
    <property type="entry name" value="GATase1_Anthranilate_Synthase"/>
    <property type="match status" value="1"/>
</dbReference>
<dbReference type="Proteomes" id="UP001143981">
    <property type="component" value="Unassembled WGS sequence"/>
</dbReference>
<accession>A0A9W7YAC6</accession>
<evidence type="ECO:0000259" key="16">
    <source>
        <dbReference type="Pfam" id="PF00117"/>
    </source>
</evidence>
<dbReference type="PRINTS" id="PR00096">
    <property type="entry name" value="GATASE"/>
</dbReference>
<keyword evidence="19" id="KW-1185">Reference proteome</keyword>
<dbReference type="PANTHER" id="PTHR43418">
    <property type="entry name" value="MULTIFUNCTIONAL TRYPTOPHAN BIOSYNTHESIS PROTEIN-RELATED"/>
    <property type="match status" value="1"/>
</dbReference>
<evidence type="ECO:0000256" key="3">
    <source>
        <dbReference type="ARBA" id="ARBA00004873"/>
    </source>
</evidence>
<evidence type="ECO:0000256" key="8">
    <source>
        <dbReference type="ARBA" id="ARBA00022793"/>
    </source>
</evidence>
<comment type="catalytic activity">
    <reaction evidence="14">
        <text>chorismate + L-glutamine = anthranilate + pyruvate + L-glutamate + H(+)</text>
        <dbReference type="Rhea" id="RHEA:21732"/>
        <dbReference type="ChEBI" id="CHEBI:15361"/>
        <dbReference type="ChEBI" id="CHEBI:15378"/>
        <dbReference type="ChEBI" id="CHEBI:16567"/>
        <dbReference type="ChEBI" id="CHEBI:29748"/>
        <dbReference type="ChEBI" id="CHEBI:29985"/>
        <dbReference type="ChEBI" id="CHEBI:58359"/>
        <dbReference type="EC" id="4.1.3.27"/>
    </reaction>
</comment>
<comment type="caution">
    <text evidence="18">The sequence shown here is derived from an EMBL/GenBank/DDBJ whole genome shotgun (WGS) entry which is preliminary data.</text>
</comment>
<dbReference type="FunFam" id="3.40.50.880:FF:000031">
    <property type="entry name" value="Multifunctional tryptophan biosynthesis protein"/>
    <property type="match status" value="1"/>
</dbReference>
<dbReference type="FunFam" id="3.20.20.70:FF:000024">
    <property type="entry name" value="Indole-3-glycerol phosphate synthase"/>
    <property type="match status" value="1"/>
</dbReference>
<dbReference type="GO" id="GO:0005829">
    <property type="term" value="C:cytosol"/>
    <property type="evidence" value="ECO:0007669"/>
    <property type="project" value="TreeGrafter"/>
</dbReference>
<evidence type="ECO:0000313" key="19">
    <source>
        <dbReference type="Proteomes" id="UP001143981"/>
    </source>
</evidence>
<keyword evidence="13" id="KW-0511">Multifunctional enzyme</keyword>
<feature type="domain" description="Glutamine amidotransferase" evidence="16">
    <location>
        <begin position="5"/>
        <end position="187"/>
    </location>
</feature>
<feature type="region of interest" description="Disordered" evidence="15">
    <location>
        <begin position="197"/>
        <end position="229"/>
    </location>
</feature>
<keyword evidence="12" id="KW-0456">Lyase</keyword>
<dbReference type="InterPro" id="IPR013785">
    <property type="entry name" value="Aldolase_TIM"/>
</dbReference>
<dbReference type="PANTHER" id="PTHR43418:SF4">
    <property type="entry name" value="MULTIFUNCTIONAL TRYPTOPHAN BIOSYNTHESIS PROTEIN"/>
    <property type="match status" value="1"/>
</dbReference>
<evidence type="ECO:0000256" key="13">
    <source>
        <dbReference type="ARBA" id="ARBA00023268"/>
    </source>
</evidence>
<dbReference type="InterPro" id="IPR050472">
    <property type="entry name" value="Anth_synth/Amidotransfase"/>
</dbReference>
<dbReference type="EC" id="4.1.1.48" evidence="5"/>
<organism evidence="18 19">
    <name type="scientific">Coemansia biformis</name>
    <dbReference type="NCBI Taxonomy" id="1286918"/>
    <lineage>
        <taxon>Eukaryota</taxon>
        <taxon>Fungi</taxon>
        <taxon>Fungi incertae sedis</taxon>
        <taxon>Zoopagomycota</taxon>
        <taxon>Kickxellomycotina</taxon>
        <taxon>Kickxellomycetes</taxon>
        <taxon>Kickxellales</taxon>
        <taxon>Kickxellaceae</taxon>
        <taxon>Coemansia</taxon>
    </lineage>
</organism>
<dbReference type="AlphaFoldDB" id="A0A9W7YAC6"/>
<name>A0A9W7YAC6_9FUNG</name>
<keyword evidence="7" id="KW-0028">Amino-acid biosynthesis</keyword>
<dbReference type="InterPro" id="IPR011060">
    <property type="entry name" value="RibuloseP-bd_barrel"/>
</dbReference>
<dbReference type="PROSITE" id="PS51273">
    <property type="entry name" value="GATASE_TYPE_1"/>
    <property type="match status" value="1"/>
</dbReference>
<keyword evidence="9" id="KW-0822">Tryptophan biosynthesis</keyword>
<dbReference type="EMBL" id="JANBOI010000976">
    <property type="protein sequence ID" value="KAJ1727806.1"/>
    <property type="molecule type" value="Genomic_DNA"/>
</dbReference>
<proteinExistence type="predicted"/>
<dbReference type="SUPFAM" id="SSF52317">
    <property type="entry name" value="Class I glutamine amidotransferase-like"/>
    <property type="match status" value="1"/>
</dbReference>
<evidence type="ECO:0000256" key="2">
    <source>
        <dbReference type="ARBA" id="ARBA00004696"/>
    </source>
</evidence>
<comment type="catalytic activity">
    <reaction evidence="1">
        <text>1-(2-carboxyphenylamino)-1-deoxy-D-ribulose 5-phosphate + H(+) = (1S,2R)-1-C-(indol-3-yl)glycerol 3-phosphate + CO2 + H2O</text>
        <dbReference type="Rhea" id="RHEA:23476"/>
        <dbReference type="ChEBI" id="CHEBI:15377"/>
        <dbReference type="ChEBI" id="CHEBI:15378"/>
        <dbReference type="ChEBI" id="CHEBI:16526"/>
        <dbReference type="ChEBI" id="CHEBI:58613"/>
        <dbReference type="ChEBI" id="CHEBI:58866"/>
        <dbReference type="EC" id="4.1.1.48"/>
    </reaction>
</comment>
<evidence type="ECO:0000259" key="17">
    <source>
        <dbReference type="Pfam" id="PF00218"/>
    </source>
</evidence>
<dbReference type="Gene3D" id="3.40.50.880">
    <property type="match status" value="1"/>
</dbReference>
<dbReference type="InterPro" id="IPR013798">
    <property type="entry name" value="Indole-3-glycerol_P_synth_dom"/>
</dbReference>
<evidence type="ECO:0000256" key="14">
    <source>
        <dbReference type="ARBA" id="ARBA00047683"/>
    </source>
</evidence>
<evidence type="ECO:0000256" key="4">
    <source>
        <dbReference type="ARBA" id="ARBA00012266"/>
    </source>
</evidence>
<comment type="pathway">
    <text evidence="2">Amino-acid biosynthesis; L-tryptophan biosynthesis; L-tryptophan from chorismate: step 4/5.</text>
</comment>
<dbReference type="PRINTS" id="PR00097">
    <property type="entry name" value="ANTSNTHASEII"/>
</dbReference>
<dbReference type="OrthoDB" id="524799at2759"/>
<keyword evidence="8" id="KW-0210">Decarboxylase</keyword>
<dbReference type="Pfam" id="PF00218">
    <property type="entry name" value="IGPS"/>
    <property type="match status" value="1"/>
</dbReference>
<evidence type="ECO:0000256" key="7">
    <source>
        <dbReference type="ARBA" id="ARBA00022605"/>
    </source>
</evidence>
<dbReference type="GO" id="GO:0004049">
    <property type="term" value="F:anthranilate synthase activity"/>
    <property type="evidence" value="ECO:0007669"/>
    <property type="project" value="UniProtKB-EC"/>
</dbReference>
<evidence type="ECO:0000313" key="18">
    <source>
        <dbReference type="EMBL" id="KAJ1727806.1"/>
    </source>
</evidence>
<evidence type="ECO:0000256" key="12">
    <source>
        <dbReference type="ARBA" id="ARBA00023239"/>
    </source>
</evidence>
<keyword evidence="11" id="KW-0057">Aromatic amino acid biosynthesis</keyword>
<dbReference type="Pfam" id="PF00117">
    <property type="entry name" value="GATase"/>
    <property type="match status" value="1"/>
</dbReference>
<dbReference type="EC" id="4.1.3.27" evidence="4"/>
<gene>
    <name evidence="18" type="primary">TRP3_2</name>
    <name evidence="18" type="ORF">LPJ61_004387</name>
</gene>
<dbReference type="Gene3D" id="3.20.20.70">
    <property type="entry name" value="Aldolase class I"/>
    <property type="match status" value="1"/>
</dbReference>
<evidence type="ECO:0000256" key="9">
    <source>
        <dbReference type="ARBA" id="ARBA00022822"/>
    </source>
</evidence>
<feature type="domain" description="Indole-3-glycerol phosphate synthase" evidence="17">
    <location>
        <begin position="232"/>
        <end position="492"/>
    </location>
</feature>
<protein>
    <recommendedName>
        <fullName evidence="6">Multifunctional tryptophan biosynthesis protein</fullName>
        <ecNumber evidence="5">4.1.1.48</ecNumber>
        <ecNumber evidence="4">4.1.3.27</ecNumber>
    </recommendedName>
</protein>
<dbReference type="CDD" id="cd00331">
    <property type="entry name" value="IGPS"/>
    <property type="match status" value="1"/>
</dbReference>
<dbReference type="SUPFAM" id="SSF51366">
    <property type="entry name" value="Ribulose-phoshate binding barrel"/>
    <property type="match status" value="1"/>
</dbReference>
<evidence type="ECO:0000256" key="5">
    <source>
        <dbReference type="ARBA" id="ARBA00012362"/>
    </source>
</evidence>
<evidence type="ECO:0000256" key="10">
    <source>
        <dbReference type="ARBA" id="ARBA00022962"/>
    </source>
</evidence>
<dbReference type="InterPro" id="IPR029062">
    <property type="entry name" value="Class_I_gatase-like"/>
</dbReference>
<comment type="pathway">
    <text evidence="3">Amino-acid biosynthesis; L-tryptophan biosynthesis; L-tryptophan from chorismate: step 1/5.</text>
</comment>
<evidence type="ECO:0000256" key="11">
    <source>
        <dbReference type="ARBA" id="ARBA00023141"/>
    </source>
</evidence>
<dbReference type="InterPro" id="IPR017926">
    <property type="entry name" value="GATASE"/>
</dbReference>
<dbReference type="NCBIfam" id="TIGR00566">
    <property type="entry name" value="trpG_papA"/>
    <property type="match status" value="1"/>
</dbReference>